<keyword evidence="5" id="KW-1185">Reference proteome</keyword>
<feature type="signal peptide" evidence="2">
    <location>
        <begin position="1"/>
        <end position="20"/>
    </location>
</feature>
<feature type="chain" id="PRO_5021936245" evidence="2">
    <location>
        <begin position="21"/>
        <end position="290"/>
    </location>
</feature>
<dbReference type="CDD" id="cd13530">
    <property type="entry name" value="PBP2_peptides_like"/>
    <property type="match status" value="1"/>
</dbReference>
<evidence type="ECO:0000313" key="4">
    <source>
        <dbReference type="EMBL" id="TSD62202.1"/>
    </source>
</evidence>
<dbReference type="PANTHER" id="PTHR35936">
    <property type="entry name" value="MEMBRANE-BOUND LYTIC MUREIN TRANSGLYCOSYLASE F"/>
    <property type="match status" value="1"/>
</dbReference>
<dbReference type="Proteomes" id="UP000316988">
    <property type="component" value="Unassembled WGS sequence"/>
</dbReference>
<dbReference type="Pfam" id="PF00497">
    <property type="entry name" value="SBP_bac_3"/>
    <property type="match status" value="1"/>
</dbReference>
<dbReference type="InterPro" id="IPR001638">
    <property type="entry name" value="Solute-binding_3/MltF_N"/>
</dbReference>
<accession>A0A554S791</accession>
<dbReference type="Gene3D" id="3.40.190.10">
    <property type="entry name" value="Periplasmic binding protein-like II"/>
    <property type="match status" value="2"/>
</dbReference>
<comment type="caution">
    <text evidence="4">The sequence shown here is derived from an EMBL/GenBank/DDBJ whole genome shotgun (WGS) entry which is preliminary data.</text>
</comment>
<dbReference type="OrthoDB" id="8454826at2"/>
<gene>
    <name evidence="4" type="ORF">FNM00_12690</name>
</gene>
<dbReference type="PANTHER" id="PTHR35936:SF17">
    <property type="entry name" value="ARGININE-BINDING EXTRACELLULAR PROTEIN ARTP"/>
    <property type="match status" value="1"/>
</dbReference>
<protein>
    <submittedName>
        <fullName evidence="4">Amino acid ABC transporter substrate-binding protein</fullName>
    </submittedName>
</protein>
<dbReference type="PROSITE" id="PS51257">
    <property type="entry name" value="PROKAR_LIPOPROTEIN"/>
    <property type="match status" value="1"/>
</dbReference>
<dbReference type="SUPFAM" id="SSF53850">
    <property type="entry name" value="Periplasmic binding protein-like II"/>
    <property type="match status" value="1"/>
</dbReference>
<feature type="domain" description="Solute-binding protein family 3/N-terminal" evidence="3">
    <location>
        <begin position="58"/>
        <end position="277"/>
    </location>
</feature>
<evidence type="ECO:0000256" key="1">
    <source>
        <dbReference type="ARBA" id="ARBA00022729"/>
    </source>
</evidence>
<dbReference type="AlphaFoldDB" id="A0A554S791"/>
<dbReference type="SMART" id="SM00062">
    <property type="entry name" value="PBPb"/>
    <property type="match status" value="1"/>
</dbReference>
<organism evidence="4 5">
    <name type="scientific">Aeromicrobium piscarium</name>
    <dbReference type="NCBI Taxonomy" id="2590901"/>
    <lineage>
        <taxon>Bacteria</taxon>
        <taxon>Bacillati</taxon>
        <taxon>Actinomycetota</taxon>
        <taxon>Actinomycetes</taxon>
        <taxon>Propionibacteriales</taxon>
        <taxon>Nocardioidaceae</taxon>
        <taxon>Aeromicrobium</taxon>
    </lineage>
</organism>
<sequence>MRLHKLTALAGGLVLTASLAACGGSDDGSDDAASGGYGRCDVAPQDDSLTFEPAVDGQLTVAVPLPSPNGYQGDTPESIDGGYMYCMAADIASRAGLEKVVVKNTSFESIVTGRGGDFDIAIWNVIRTDERAEAVDFSEPYMLIPSAVAVKEGEELDEGDLADAQIGVLIGSFQETLAKEKIQPSQPVRQFQSNEDMFTALRAGQVDVVLQDLTTLMPAAKASGGGFEVIAKFEEGGEPGVVLPKDSPNTATVDSIVADWLDSGDLDAIFEEWLNPILGGDPNDVPVWTA</sequence>
<evidence type="ECO:0000256" key="2">
    <source>
        <dbReference type="SAM" id="SignalP"/>
    </source>
</evidence>
<keyword evidence="1 2" id="KW-0732">Signal</keyword>
<evidence type="ECO:0000259" key="3">
    <source>
        <dbReference type="SMART" id="SM00062"/>
    </source>
</evidence>
<evidence type="ECO:0000313" key="5">
    <source>
        <dbReference type="Proteomes" id="UP000316988"/>
    </source>
</evidence>
<proteinExistence type="predicted"/>
<name>A0A554S791_9ACTN</name>
<dbReference type="EMBL" id="VLNT01000010">
    <property type="protein sequence ID" value="TSD62202.1"/>
    <property type="molecule type" value="Genomic_DNA"/>
</dbReference>
<reference evidence="4 5" key="1">
    <citation type="submission" date="2019-07" db="EMBL/GenBank/DDBJ databases">
        <authorList>
            <person name="Zhao L.H."/>
        </authorList>
    </citation>
    <scope>NUCLEOTIDE SEQUENCE [LARGE SCALE GENOMIC DNA]</scope>
    <source>
        <strain evidence="4 5">Co35</strain>
    </source>
</reference>
<dbReference type="RefSeq" id="WP_143913917.1">
    <property type="nucleotide sequence ID" value="NZ_VLNT01000010.1"/>
</dbReference>